<accession>A0A4P6P7N0</accession>
<feature type="region of interest" description="Disordered" evidence="1">
    <location>
        <begin position="1"/>
        <end position="21"/>
    </location>
</feature>
<dbReference type="EMBL" id="CP034759">
    <property type="protein sequence ID" value="QBG35407.1"/>
    <property type="molecule type" value="Genomic_DNA"/>
</dbReference>
<evidence type="ECO:0000313" key="2">
    <source>
        <dbReference type="EMBL" id="QBG35407.1"/>
    </source>
</evidence>
<evidence type="ECO:0000256" key="1">
    <source>
        <dbReference type="SAM" id="MobiDB-lite"/>
    </source>
</evidence>
<sequence length="275" mass="31125">MAQLLLPTKLHENKPMKTDKNHTSFKPLLSFMIIAASILVSPVIFSTAQATDVTIAVQSPTALKQKVTQAIEKFEQTKKNHWSFEVARYENEEGDVTSSIERYQPSETAATPWQLLRINKEKPTKAQIEAFIANKVEQQKDKSAGNSYSVALREIIQLDTLTFTKEDEAHIEMSFDVLLSQLGDVASSKLQGSLQYNKALKFIETLTITNNAAFSPIFTANIDDFKLSFTFTQINQQVLPYRQDMAMKGTFAFFTEIDEVSHDTFSNYQYLPNTD</sequence>
<dbReference type="Proteomes" id="UP000290244">
    <property type="component" value="Chromosome"/>
</dbReference>
<dbReference type="AlphaFoldDB" id="A0A4P6P7N0"/>
<evidence type="ECO:0000313" key="3">
    <source>
        <dbReference type="Proteomes" id="UP000290244"/>
    </source>
</evidence>
<protein>
    <submittedName>
        <fullName evidence="2">Uncharacterized protein</fullName>
    </submittedName>
</protein>
<proteinExistence type="predicted"/>
<feature type="compositionally biased region" description="Basic and acidic residues" evidence="1">
    <location>
        <begin position="9"/>
        <end position="21"/>
    </location>
</feature>
<keyword evidence="3" id="KW-1185">Reference proteome</keyword>
<dbReference type="RefSeq" id="WP_130600550.1">
    <property type="nucleotide sequence ID" value="NZ_CP034759.1"/>
</dbReference>
<gene>
    <name evidence="2" type="ORF">EMK97_06575</name>
</gene>
<reference evidence="2 3" key="1">
    <citation type="submission" date="2018-12" db="EMBL/GenBank/DDBJ databases">
        <title>Complete genome of Litorilituus sediminis.</title>
        <authorList>
            <person name="Liu A."/>
            <person name="Rong J."/>
        </authorList>
    </citation>
    <scope>NUCLEOTIDE SEQUENCE [LARGE SCALE GENOMIC DNA]</scope>
    <source>
        <strain evidence="2 3">JCM 17549</strain>
    </source>
</reference>
<name>A0A4P6P7N0_9GAMM</name>
<organism evidence="2 3">
    <name type="scientific">Litorilituus sediminis</name>
    <dbReference type="NCBI Taxonomy" id="718192"/>
    <lineage>
        <taxon>Bacteria</taxon>
        <taxon>Pseudomonadati</taxon>
        <taxon>Pseudomonadota</taxon>
        <taxon>Gammaproteobacteria</taxon>
        <taxon>Alteromonadales</taxon>
        <taxon>Colwelliaceae</taxon>
        <taxon>Litorilituus</taxon>
    </lineage>
</organism>
<dbReference type="KEGG" id="lsd:EMK97_06575"/>
<dbReference type="OrthoDB" id="6292668at2"/>